<feature type="chain" id="PRO_5041000727" description="Extracellular membrane protein CFEM domain-containing protein" evidence="1">
    <location>
        <begin position="19"/>
        <end position="110"/>
    </location>
</feature>
<evidence type="ECO:0000256" key="1">
    <source>
        <dbReference type="SAM" id="SignalP"/>
    </source>
</evidence>
<keyword evidence="3" id="KW-1185">Reference proteome</keyword>
<reference evidence="2" key="1">
    <citation type="submission" date="2022-10" db="EMBL/GenBank/DDBJ databases">
        <title>Tapping the CABI collections for fungal endophytes: first genome assemblies for Collariella, Neodidymelliopsis, Ascochyta clinopodiicola, Didymella pomorum, Didymosphaeria variabile, Neocosmospora piperis and Neocucurbitaria cava.</title>
        <authorList>
            <person name="Hill R."/>
        </authorList>
    </citation>
    <scope>NUCLEOTIDE SEQUENCE</scope>
    <source>
        <strain evidence="2">IMI 355091</strain>
    </source>
</reference>
<proteinExistence type="predicted"/>
<keyword evidence="1" id="KW-0732">Signal</keyword>
<evidence type="ECO:0000313" key="3">
    <source>
        <dbReference type="Proteomes" id="UP001140510"/>
    </source>
</evidence>
<dbReference type="AlphaFoldDB" id="A0A9W8Z5F9"/>
<gene>
    <name evidence="2" type="ORF">N0V91_010454</name>
</gene>
<feature type="signal peptide" evidence="1">
    <location>
        <begin position="1"/>
        <end position="18"/>
    </location>
</feature>
<evidence type="ECO:0008006" key="4">
    <source>
        <dbReference type="Google" id="ProtNLM"/>
    </source>
</evidence>
<accession>A0A9W8Z5F9</accession>
<dbReference type="Proteomes" id="UP001140510">
    <property type="component" value="Unassembled WGS sequence"/>
</dbReference>
<sequence length="110" mass="11794">MHLLLVSLLLAVARLTAATDISLSSFTPRIDNLPSACRAVYTTPIDGCAATDFAAGATCSVQCLAGLVRIGVSVKTGFDDECDERSESDGEFDKCGEEHIADQLEYEYKE</sequence>
<name>A0A9W8Z5F9_9PLEO</name>
<protein>
    <recommendedName>
        <fullName evidence="4">Extracellular membrane protein CFEM domain-containing protein</fullName>
    </recommendedName>
</protein>
<organism evidence="2 3">
    <name type="scientific">Didymella pomorum</name>
    <dbReference type="NCBI Taxonomy" id="749634"/>
    <lineage>
        <taxon>Eukaryota</taxon>
        <taxon>Fungi</taxon>
        <taxon>Dikarya</taxon>
        <taxon>Ascomycota</taxon>
        <taxon>Pezizomycotina</taxon>
        <taxon>Dothideomycetes</taxon>
        <taxon>Pleosporomycetidae</taxon>
        <taxon>Pleosporales</taxon>
        <taxon>Pleosporineae</taxon>
        <taxon>Didymellaceae</taxon>
        <taxon>Didymella</taxon>
    </lineage>
</organism>
<comment type="caution">
    <text evidence="2">The sequence shown here is derived from an EMBL/GenBank/DDBJ whole genome shotgun (WGS) entry which is preliminary data.</text>
</comment>
<dbReference type="EMBL" id="JAPEVA010000139">
    <property type="protein sequence ID" value="KAJ4398106.1"/>
    <property type="molecule type" value="Genomic_DNA"/>
</dbReference>
<dbReference type="OrthoDB" id="5427833at2759"/>
<evidence type="ECO:0000313" key="2">
    <source>
        <dbReference type="EMBL" id="KAJ4398106.1"/>
    </source>
</evidence>